<comment type="function">
    <text evidence="4">Involved in chemotaxis. Part of a chemotaxis signal transduction system that modulates chemotaxis in response to various stimuli. Catalyzes the demethylation of specific methylglutamate residues introduced into the chemoreceptors (methyl-accepting chemotaxis proteins or MCP) by CheR. Also mediates the irreversible deamidation of specific glutamine residues to glutamic acid.</text>
</comment>
<dbReference type="InterPro" id="IPR000673">
    <property type="entry name" value="Sig_transdc_resp-reg_Me-estase"/>
</dbReference>
<dbReference type="GO" id="GO:0050568">
    <property type="term" value="F:protein-glutamine glutaminase activity"/>
    <property type="evidence" value="ECO:0007669"/>
    <property type="project" value="UniProtKB-UniRule"/>
</dbReference>
<comment type="PTM">
    <text evidence="4">Phosphorylated by CheA. Phosphorylation of the N-terminal regulatory domain activates the methylesterase activity.</text>
</comment>
<evidence type="ECO:0000313" key="10">
    <source>
        <dbReference type="EMBL" id="OZY84984.1"/>
    </source>
</evidence>
<evidence type="ECO:0000256" key="5">
    <source>
        <dbReference type="PROSITE-ProRule" id="PRU00050"/>
    </source>
</evidence>
<dbReference type="Gene3D" id="3.40.50.180">
    <property type="entry name" value="Methylesterase CheB, C-terminal domain"/>
    <property type="match status" value="1"/>
</dbReference>
<comment type="subcellular location">
    <subcellularLocation>
        <location evidence="4">Cytoplasm</location>
    </subcellularLocation>
</comment>
<dbReference type="InterPro" id="IPR035909">
    <property type="entry name" value="CheB_C"/>
</dbReference>
<keyword evidence="11" id="KW-1185">Reference proteome</keyword>
<gene>
    <name evidence="4" type="primary">cheB</name>
    <name evidence="10" type="ORF">CBP51_17665</name>
</gene>
<dbReference type="Pfam" id="PF00072">
    <property type="entry name" value="Response_reg"/>
    <property type="match status" value="1"/>
</dbReference>
<dbReference type="InterPro" id="IPR008248">
    <property type="entry name" value="CheB-like"/>
</dbReference>
<evidence type="ECO:0000313" key="11">
    <source>
        <dbReference type="Proteomes" id="UP000216101"/>
    </source>
</evidence>
<dbReference type="GO" id="GO:0000156">
    <property type="term" value="F:phosphorelay response regulator activity"/>
    <property type="evidence" value="ECO:0007669"/>
    <property type="project" value="InterPro"/>
</dbReference>
<evidence type="ECO:0000256" key="6">
    <source>
        <dbReference type="PROSITE-ProRule" id="PRU00169"/>
    </source>
</evidence>
<reference evidence="11" key="1">
    <citation type="submission" date="2017-05" db="EMBL/GenBank/DDBJ databases">
        <authorList>
            <person name="Barney B.M."/>
        </authorList>
    </citation>
    <scope>NUCLEOTIDE SEQUENCE [LARGE SCALE GENOMIC DNA]</scope>
    <source>
        <strain evidence="11">PSBB022</strain>
    </source>
</reference>
<dbReference type="InterPro" id="IPR001789">
    <property type="entry name" value="Sig_transdc_resp-reg_receiver"/>
</dbReference>
<dbReference type="NCBIfam" id="NF001965">
    <property type="entry name" value="PRK00742.1"/>
    <property type="match status" value="1"/>
</dbReference>
<dbReference type="HAMAP" id="MF_00099">
    <property type="entry name" value="CheB_chemtxs"/>
    <property type="match status" value="1"/>
</dbReference>
<dbReference type="EC" id="3.1.1.61" evidence="4"/>
<accession>A0A266Q532</accession>
<evidence type="ECO:0000256" key="4">
    <source>
        <dbReference type="HAMAP-Rule" id="MF_00099"/>
    </source>
</evidence>
<comment type="similarity">
    <text evidence="4">Belongs to the CheB family.</text>
</comment>
<dbReference type="GO" id="GO:0008984">
    <property type="term" value="F:protein-glutamate methylesterase activity"/>
    <property type="evidence" value="ECO:0007669"/>
    <property type="project" value="UniProtKB-UniRule"/>
</dbReference>
<evidence type="ECO:0000259" key="9">
    <source>
        <dbReference type="PROSITE" id="PS50122"/>
    </source>
</evidence>
<comment type="catalytic activity">
    <reaction evidence="3 4">
        <text>[protein]-L-glutamate 5-O-methyl ester + H2O = L-glutamyl-[protein] + methanol + H(+)</text>
        <dbReference type="Rhea" id="RHEA:23236"/>
        <dbReference type="Rhea" id="RHEA-COMP:10208"/>
        <dbReference type="Rhea" id="RHEA-COMP:10311"/>
        <dbReference type="ChEBI" id="CHEBI:15377"/>
        <dbReference type="ChEBI" id="CHEBI:15378"/>
        <dbReference type="ChEBI" id="CHEBI:17790"/>
        <dbReference type="ChEBI" id="CHEBI:29973"/>
        <dbReference type="ChEBI" id="CHEBI:82795"/>
        <dbReference type="EC" id="3.1.1.61"/>
    </reaction>
</comment>
<dbReference type="GO" id="GO:0006935">
    <property type="term" value="P:chemotaxis"/>
    <property type="evidence" value="ECO:0007669"/>
    <property type="project" value="UniProtKB-UniRule"/>
</dbReference>
<feature type="active site" evidence="4 5">
    <location>
        <position position="205"/>
    </location>
</feature>
<protein>
    <recommendedName>
        <fullName evidence="4">Protein-glutamate methylesterase/protein-glutamine glutaminase</fullName>
        <ecNumber evidence="4">3.1.1.61</ecNumber>
        <ecNumber evidence="4">3.5.1.44</ecNumber>
    </recommendedName>
</protein>
<evidence type="ECO:0000259" key="8">
    <source>
        <dbReference type="PROSITE" id="PS50110"/>
    </source>
</evidence>
<sequence>MPFRVLVVDDSNFFQHRLKDIINEHPELKVVGIASNGREAVDKAAELKPDIITMDFEMPVMDGVTAIKHIMSNRRVPILMFSSLTYEGAKITLDALAAGALDFIPKDFAEVSRNSEVLKRKLHERLITLASSGSRSVVPPLATMTPPSTPAPTVATPSSFKPIASPAPTTAARAIPTVPDEPVKTSGADNYRLKNKPKILVIGASTGGPVALAEVLIALPANFPLPIVLVQHMPENFTKAFAERLNKQCHIRVREAVDGDQLQPGLALLAPGGKQLMLDKRNGGSVRVLPDDERVNYKPSLDITFGSAANNYGDKVLGVVLTGMGSDGCNGARLLKDAGSSLWSQDEASCVIYGMPMAVARAGLTDKVLSLKEIGPRLVREVM</sequence>
<feature type="active site" evidence="4 5">
    <location>
        <position position="232"/>
    </location>
</feature>
<keyword evidence="2 4" id="KW-0378">Hydrolase</keyword>
<dbReference type="CDD" id="cd16432">
    <property type="entry name" value="CheB_Rec"/>
    <property type="match status" value="1"/>
</dbReference>
<feature type="domain" description="Response regulatory" evidence="8">
    <location>
        <begin position="4"/>
        <end position="121"/>
    </location>
</feature>
<dbReference type="PROSITE" id="PS50110">
    <property type="entry name" value="RESPONSE_REGULATORY"/>
    <property type="match status" value="1"/>
</dbReference>
<feature type="active site" evidence="4 5">
    <location>
        <position position="327"/>
    </location>
</feature>
<dbReference type="AlphaFoldDB" id="A0A266Q532"/>
<dbReference type="PANTHER" id="PTHR42872">
    <property type="entry name" value="PROTEIN-GLUTAMATE METHYLESTERASE/PROTEIN-GLUTAMINE GLUTAMINASE"/>
    <property type="match status" value="1"/>
</dbReference>
<comment type="domain">
    <text evidence="4">Contains a C-terminal catalytic domain, and an N-terminal region which modulates catalytic activity.</text>
</comment>
<dbReference type="EMBL" id="NHNI01000002">
    <property type="protein sequence ID" value="OZY84984.1"/>
    <property type="molecule type" value="Genomic_DNA"/>
</dbReference>
<dbReference type="SMART" id="SM00448">
    <property type="entry name" value="REC"/>
    <property type="match status" value="1"/>
</dbReference>
<feature type="domain" description="CheB-type methylesterase" evidence="9">
    <location>
        <begin position="193"/>
        <end position="383"/>
    </location>
</feature>
<keyword evidence="4" id="KW-0963">Cytoplasm</keyword>
<organism evidence="10 11">
    <name type="scientific">Cellvibrio mixtus</name>
    <dbReference type="NCBI Taxonomy" id="39650"/>
    <lineage>
        <taxon>Bacteria</taxon>
        <taxon>Pseudomonadati</taxon>
        <taxon>Pseudomonadota</taxon>
        <taxon>Gammaproteobacteria</taxon>
        <taxon>Cellvibrionales</taxon>
        <taxon>Cellvibrionaceae</taxon>
        <taxon>Cellvibrio</taxon>
    </lineage>
</organism>
<feature type="region of interest" description="Disordered" evidence="7">
    <location>
        <begin position="138"/>
        <end position="159"/>
    </location>
</feature>
<dbReference type="Gene3D" id="3.40.50.2300">
    <property type="match status" value="1"/>
</dbReference>
<keyword evidence="4 6" id="KW-0597">Phosphoprotein</keyword>
<proteinExistence type="inferred from homology"/>
<comment type="caution">
    <text evidence="10">The sequence shown here is derived from an EMBL/GenBank/DDBJ whole genome shotgun (WGS) entry which is preliminary data.</text>
</comment>
<dbReference type="CDD" id="cd17541">
    <property type="entry name" value="REC_CheB-like"/>
    <property type="match status" value="1"/>
</dbReference>
<dbReference type="STRING" id="1209072.GCA_000766945_00821"/>
<evidence type="ECO:0000256" key="3">
    <source>
        <dbReference type="ARBA" id="ARBA00048267"/>
    </source>
</evidence>
<dbReference type="PROSITE" id="PS50122">
    <property type="entry name" value="CHEB"/>
    <property type="match status" value="1"/>
</dbReference>
<feature type="compositionally biased region" description="Low complexity" evidence="7">
    <location>
        <begin position="139"/>
        <end position="159"/>
    </location>
</feature>
<evidence type="ECO:0000256" key="1">
    <source>
        <dbReference type="ARBA" id="ARBA00022500"/>
    </source>
</evidence>
<dbReference type="Proteomes" id="UP000216101">
    <property type="component" value="Unassembled WGS sequence"/>
</dbReference>
<comment type="catalytic activity">
    <reaction evidence="4">
        <text>L-glutaminyl-[protein] + H2O = L-glutamyl-[protein] + NH4(+)</text>
        <dbReference type="Rhea" id="RHEA:16441"/>
        <dbReference type="Rhea" id="RHEA-COMP:10207"/>
        <dbReference type="Rhea" id="RHEA-COMP:10208"/>
        <dbReference type="ChEBI" id="CHEBI:15377"/>
        <dbReference type="ChEBI" id="CHEBI:28938"/>
        <dbReference type="ChEBI" id="CHEBI:29973"/>
        <dbReference type="ChEBI" id="CHEBI:30011"/>
        <dbReference type="EC" id="3.5.1.44"/>
    </reaction>
</comment>
<dbReference type="PANTHER" id="PTHR42872:SF3">
    <property type="entry name" value="PROTEIN-GLUTAMATE METHYLESTERASE_PROTEIN-GLUTAMINE GLUTAMINASE 1"/>
    <property type="match status" value="1"/>
</dbReference>
<evidence type="ECO:0000256" key="2">
    <source>
        <dbReference type="ARBA" id="ARBA00022801"/>
    </source>
</evidence>
<dbReference type="PIRSF" id="PIRSF000876">
    <property type="entry name" value="RR_chemtxs_CheB"/>
    <property type="match status" value="1"/>
</dbReference>
<feature type="modified residue" description="4-aspartylphosphate" evidence="4 6">
    <location>
        <position position="55"/>
    </location>
</feature>
<name>A0A266Q532_9GAMM</name>
<dbReference type="SUPFAM" id="SSF52172">
    <property type="entry name" value="CheY-like"/>
    <property type="match status" value="1"/>
</dbReference>
<dbReference type="EC" id="3.5.1.44" evidence="4"/>
<dbReference type="SUPFAM" id="SSF52738">
    <property type="entry name" value="Methylesterase CheB, C-terminal domain"/>
    <property type="match status" value="1"/>
</dbReference>
<dbReference type="GO" id="GO:0005737">
    <property type="term" value="C:cytoplasm"/>
    <property type="evidence" value="ECO:0007669"/>
    <property type="project" value="UniProtKB-SubCell"/>
</dbReference>
<dbReference type="Pfam" id="PF01339">
    <property type="entry name" value="CheB_methylest"/>
    <property type="match status" value="1"/>
</dbReference>
<dbReference type="InterPro" id="IPR011006">
    <property type="entry name" value="CheY-like_superfamily"/>
</dbReference>
<keyword evidence="1 4" id="KW-0145">Chemotaxis</keyword>
<dbReference type="RefSeq" id="WP_094985937.1">
    <property type="nucleotide sequence ID" value="NZ_NHNI01000002.1"/>
</dbReference>
<evidence type="ECO:0000256" key="7">
    <source>
        <dbReference type="SAM" id="MobiDB-lite"/>
    </source>
</evidence>